<dbReference type="InterPro" id="IPR050582">
    <property type="entry name" value="HAD-like_SerB"/>
</dbReference>
<accession>A0ABY6A438</accession>
<evidence type="ECO:0000313" key="2">
    <source>
        <dbReference type="Proteomes" id="UP001065322"/>
    </source>
</evidence>
<proteinExistence type="predicted"/>
<dbReference type="RefSeq" id="WP_260997980.1">
    <property type="nucleotide sequence ID" value="NZ_CP054475.1"/>
</dbReference>
<dbReference type="InterPro" id="IPR023214">
    <property type="entry name" value="HAD_sf"/>
</dbReference>
<protein>
    <submittedName>
        <fullName evidence="1">HAD-IB family hydrolase</fullName>
    </submittedName>
</protein>
<dbReference type="Pfam" id="PF12710">
    <property type="entry name" value="HAD"/>
    <property type="match status" value="1"/>
</dbReference>
<dbReference type="PANTHER" id="PTHR43344:SF14">
    <property type="entry name" value="HAD-IB FAMILY HYDROLASE"/>
    <property type="match status" value="1"/>
</dbReference>
<organism evidence="1 2">
    <name type="scientific">Thalassolituus hydrocarboniclasticus</name>
    <dbReference type="NCBI Taxonomy" id="2742796"/>
    <lineage>
        <taxon>Bacteria</taxon>
        <taxon>Pseudomonadati</taxon>
        <taxon>Pseudomonadota</taxon>
        <taxon>Gammaproteobacteria</taxon>
        <taxon>Oceanospirillales</taxon>
        <taxon>Oceanospirillaceae</taxon>
        <taxon>Thalassolituus</taxon>
    </lineage>
</organism>
<evidence type="ECO:0000313" key="1">
    <source>
        <dbReference type="EMBL" id="UXD85982.1"/>
    </source>
</evidence>
<reference evidence="2" key="1">
    <citation type="submission" date="2020-06" db="EMBL/GenBank/DDBJ databases">
        <title>Thalassolituus marinus alknpb1M-1, a hydrocarbon-degrading bacterium isolated from the deep-sea overlying water using an in-situ strategy from the South China Sea basin.</title>
        <authorList>
            <person name="Dong C."/>
            <person name="Chen Y."/>
            <person name="Shao Z."/>
        </authorList>
    </citation>
    <scope>NUCLEOTIDE SEQUENCE [LARGE SCALE GENOMIC DNA]</scope>
    <source>
        <strain evidence="2">alknpb1M-1</strain>
    </source>
</reference>
<dbReference type="Gene3D" id="3.40.50.1000">
    <property type="entry name" value="HAD superfamily/HAD-like"/>
    <property type="match status" value="1"/>
</dbReference>
<dbReference type="Gene3D" id="1.20.1440.100">
    <property type="entry name" value="SG protein - dephosphorylation function"/>
    <property type="match status" value="1"/>
</dbReference>
<gene>
    <name evidence="1" type="ORF">HUF19_00295</name>
</gene>
<dbReference type="InterPro" id="IPR036412">
    <property type="entry name" value="HAD-like_sf"/>
</dbReference>
<keyword evidence="1" id="KW-0378">Hydrolase</keyword>
<dbReference type="Proteomes" id="UP001065322">
    <property type="component" value="Chromosome"/>
</dbReference>
<keyword evidence="2" id="KW-1185">Reference proteome</keyword>
<dbReference type="InterPro" id="IPR006385">
    <property type="entry name" value="HAD_hydro_SerB1"/>
</dbReference>
<dbReference type="GO" id="GO:0016787">
    <property type="term" value="F:hydrolase activity"/>
    <property type="evidence" value="ECO:0007669"/>
    <property type="project" value="UniProtKB-KW"/>
</dbReference>
<dbReference type="PANTHER" id="PTHR43344">
    <property type="entry name" value="PHOSPHOSERINE PHOSPHATASE"/>
    <property type="match status" value="1"/>
</dbReference>
<dbReference type="EMBL" id="CP054475">
    <property type="protein sequence ID" value="UXD85982.1"/>
    <property type="molecule type" value="Genomic_DNA"/>
</dbReference>
<dbReference type="NCBIfam" id="TIGR01490">
    <property type="entry name" value="HAD-SF-IB-hyp1"/>
    <property type="match status" value="1"/>
</dbReference>
<sequence>MNNTPVAFFDFDGTLTRRDTMLPFLRQYVGNWRFFSDLLLLSPVLLGYVAKLIPNDVAKQKVLRRYLAEHRQDALYAEGCSFARTGIPALLRPEGMEKLAWHQGQGHECVLVSASLDIYLRAWTDSQGMGLLCSKLAVDAEGCVSGRLDGNNCYGPEKVVQVKNWLNGRTPERIYAYGDTSGDLPLLNFADEGWLWRGKAFIRIK</sequence>
<name>A0ABY6A438_9GAMM</name>
<dbReference type="SUPFAM" id="SSF56784">
    <property type="entry name" value="HAD-like"/>
    <property type="match status" value="1"/>
</dbReference>
<dbReference type="NCBIfam" id="TIGR01488">
    <property type="entry name" value="HAD-SF-IB"/>
    <property type="match status" value="1"/>
</dbReference>